<evidence type="ECO:0008006" key="3">
    <source>
        <dbReference type="Google" id="ProtNLM"/>
    </source>
</evidence>
<dbReference type="Pfam" id="PF05721">
    <property type="entry name" value="PhyH"/>
    <property type="match status" value="1"/>
</dbReference>
<dbReference type="Gene3D" id="2.60.120.620">
    <property type="entry name" value="q2cbj1_9rhob like domain"/>
    <property type="match status" value="1"/>
</dbReference>
<dbReference type="SUPFAM" id="SSF51197">
    <property type="entry name" value="Clavaminate synthase-like"/>
    <property type="match status" value="1"/>
</dbReference>
<dbReference type="PANTHER" id="PTHR20883">
    <property type="entry name" value="PHYTANOYL-COA DIOXYGENASE DOMAIN CONTAINING 1"/>
    <property type="match status" value="1"/>
</dbReference>
<evidence type="ECO:0000313" key="2">
    <source>
        <dbReference type="EMBL" id="CAE0485495.1"/>
    </source>
</evidence>
<evidence type="ECO:0000256" key="1">
    <source>
        <dbReference type="ARBA" id="ARBA00001962"/>
    </source>
</evidence>
<comment type="cofactor">
    <cofactor evidence="1">
        <name>Fe cation</name>
        <dbReference type="ChEBI" id="CHEBI:24875"/>
    </cofactor>
</comment>
<sequence>MSMGHCKVTEEQKRFFHENGYVHIPSVLTEEEMQKHIDPWFTAFLKREIVPEGKDLCDASGIHPQMNPDEFTVYNVLLPRKYNPSQQGNLFEQRCKEIADQLHGGDMHIDYDQILAKRPGSKDSVFAWHQDMAYWPPFTSSTATATCWLAVTDSTVENGCMRFVQGSHREPNIRQHFPVAGSREESHALCTHVDEEKENVVHVPIKRGSITVHDERVVHGSGANRSNVWRNAYVLAFRKAECIKEEREHGFTHSHNDTHSWDAFNKWTKQ</sequence>
<dbReference type="PANTHER" id="PTHR20883:SF46">
    <property type="entry name" value="PHYTANOYL-COA HYDROXYLASE"/>
    <property type="match status" value="1"/>
</dbReference>
<name>A0A7S3QKR9_DUNTE</name>
<gene>
    <name evidence="2" type="ORF">DTER00134_LOCUS534</name>
</gene>
<accession>A0A7S3QKR9</accession>
<dbReference type="InterPro" id="IPR008775">
    <property type="entry name" value="Phytyl_CoA_dOase-like"/>
</dbReference>
<reference evidence="2" key="1">
    <citation type="submission" date="2021-01" db="EMBL/GenBank/DDBJ databases">
        <authorList>
            <person name="Corre E."/>
            <person name="Pelletier E."/>
            <person name="Niang G."/>
            <person name="Scheremetjew M."/>
            <person name="Finn R."/>
            <person name="Kale V."/>
            <person name="Holt S."/>
            <person name="Cochrane G."/>
            <person name="Meng A."/>
            <person name="Brown T."/>
            <person name="Cohen L."/>
        </authorList>
    </citation>
    <scope>NUCLEOTIDE SEQUENCE</scope>
    <source>
        <strain evidence="2">CCMP1320</strain>
    </source>
</reference>
<dbReference type="AlphaFoldDB" id="A0A7S3QKR9"/>
<proteinExistence type="predicted"/>
<protein>
    <recommendedName>
        <fullName evidence="3">Fe2OG dioxygenase domain-containing protein</fullName>
    </recommendedName>
</protein>
<dbReference type="EMBL" id="HBIP01001215">
    <property type="protein sequence ID" value="CAE0485495.1"/>
    <property type="molecule type" value="Transcribed_RNA"/>
</dbReference>
<organism evidence="2">
    <name type="scientific">Dunaliella tertiolecta</name>
    <name type="common">Green alga</name>
    <dbReference type="NCBI Taxonomy" id="3047"/>
    <lineage>
        <taxon>Eukaryota</taxon>
        <taxon>Viridiplantae</taxon>
        <taxon>Chlorophyta</taxon>
        <taxon>core chlorophytes</taxon>
        <taxon>Chlorophyceae</taxon>
        <taxon>CS clade</taxon>
        <taxon>Chlamydomonadales</taxon>
        <taxon>Dunaliellaceae</taxon>
        <taxon>Dunaliella</taxon>
    </lineage>
</organism>